<dbReference type="AlphaFoldDB" id="A0A9N7YN29"/>
<comment type="caution">
    <text evidence="2">The sequence shown here is derived from an EMBL/GenBank/DDBJ whole genome shotgun (WGS) entry which is preliminary data.</text>
</comment>
<dbReference type="Proteomes" id="UP001153269">
    <property type="component" value="Unassembled WGS sequence"/>
</dbReference>
<evidence type="ECO:0000313" key="3">
    <source>
        <dbReference type="Proteomes" id="UP001153269"/>
    </source>
</evidence>
<feature type="region of interest" description="Disordered" evidence="1">
    <location>
        <begin position="47"/>
        <end position="67"/>
    </location>
</feature>
<protein>
    <submittedName>
        <fullName evidence="2">Uncharacterized protein</fullName>
    </submittedName>
</protein>
<accession>A0A9N7YN29</accession>
<reference evidence="2" key="1">
    <citation type="submission" date="2020-03" db="EMBL/GenBank/DDBJ databases">
        <authorList>
            <person name="Weist P."/>
        </authorList>
    </citation>
    <scope>NUCLEOTIDE SEQUENCE</scope>
</reference>
<sequence length="153" mass="17144">MVAKKMGHNENPVVIVVTPLVALMEDQVKEATAMGITAMQLGVHDECNKTPAAQPRHKDRSRNYDRPPAIRARCGRTMDYDLWIAHQRSQWWIQYGGFYIVRADRSGNDGSCVGLSSYNGGGPCPRRRLMMDPNKRQWTMTVDYSGSDLDGGS</sequence>
<dbReference type="Gene3D" id="3.40.50.300">
    <property type="entry name" value="P-loop containing nucleotide triphosphate hydrolases"/>
    <property type="match status" value="1"/>
</dbReference>
<name>A0A9N7YN29_PLEPL</name>
<dbReference type="EMBL" id="CADEAL010001332">
    <property type="protein sequence ID" value="CAB1431311.1"/>
    <property type="molecule type" value="Genomic_DNA"/>
</dbReference>
<dbReference type="InterPro" id="IPR027417">
    <property type="entry name" value="P-loop_NTPase"/>
</dbReference>
<keyword evidence="3" id="KW-1185">Reference proteome</keyword>
<organism evidence="2 3">
    <name type="scientific">Pleuronectes platessa</name>
    <name type="common">European plaice</name>
    <dbReference type="NCBI Taxonomy" id="8262"/>
    <lineage>
        <taxon>Eukaryota</taxon>
        <taxon>Metazoa</taxon>
        <taxon>Chordata</taxon>
        <taxon>Craniata</taxon>
        <taxon>Vertebrata</taxon>
        <taxon>Euteleostomi</taxon>
        <taxon>Actinopterygii</taxon>
        <taxon>Neopterygii</taxon>
        <taxon>Teleostei</taxon>
        <taxon>Neoteleostei</taxon>
        <taxon>Acanthomorphata</taxon>
        <taxon>Carangaria</taxon>
        <taxon>Pleuronectiformes</taxon>
        <taxon>Pleuronectoidei</taxon>
        <taxon>Pleuronectidae</taxon>
        <taxon>Pleuronectes</taxon>
    </lineage>
</organism>
<evidence type="ECO:0000256" key="1">
    <source>
        <dbReference type="SAM" id="MobiDB-lite"/>
    </source>
</evidence>
<proteinExistence type="predicted"/>
<evidence type="ECO:0000313" key="2">
    <source>
        <dbReference type="EMBL" id="CAB1431311.1"/>
    </source>
</evidence>
<gene>
    <name evidence="2" type="ORF">PLEPLA_LOCUS19356</name>
</gene>